<evidence type="ECO:0000313" key="3">
    <source>
        <dbReference type="Proteomes" id="UP000593564"/>
    </source>
</evidence>
<dbReference type="Proteomes" id="UP000593564">
    <property type="component" value="Unassembled WGS sequence"/>
</dbReference>
<feature type="compositionally biased region" description="Basic and acidic residues" evidence="1">
    <location>
        <begin position="50"/>
        <end position="59"/>
    </location>
</feature>
<comment type="caution">
    <text evidence="2">The sequence shown here is derived from an EMBL/GenBank/DDBJ whole genome shotgun (WGS) entry which is preliminary data.</text>
</comment>
<gene>
    <name evidence="2" type="ORF">HYC85_021959</name>
</gene>
<dbReference type="EMBL" id="JACBKZ010000010">
    <property type="protein sequence ID" value="KAF5940792.1"/>
    <property type="molecule type" value="Genomic_DNA"/>
</dbReference>
<sequence length="76" mass="8585">MKTQTCLCNEDPPFLSLLLFFTLAHPQPVCGNAELRSLMDMKASLNPDVRSLKEKEKGETKKKKKKKEKGAKTTSF</sequence>
<dbReference type="AlphaFoldDB" id="A0A7J7GIZ2"/>
<evidence type="ECO:0000256" key="1">
    <source>
        <dbReference type="SAM" id="MobiDB-lite"/>
    </source>
</evidence>
<organism evidence="2 3">
    <name type="scientific">Camellia sinensis</name>
    <name type="common">Tea plant</name>
    <name type="synonym">Thea sinensis</name>
    <dbReference type="NCBI Taxonomy" id="4442"/>
    <lineage>
        <taxon>Eukaryota</taxon>
        <taxon>Viridiplantae</taxon>
        <taxon>Streptophyta</taxon>
        <taxon>Embryophyta</taxon>
        <taxon>Tracheophyta</taxon>
        <taxon>Spermatophyta</taxon>
        <taxon>Magnoliopsida</taxon>
        <taxon>eudicotyledons</taxon>
        <taxon>Gunneridae</taxon>
        <taxon>Pentapetalae</taxon>
        <taxon>asterids</taxon>
        <taxon>Ericales</taxon>
        <taxon>Theaceae</taxon>
        <taxon>Camellia</taxon>
    </lineage>
</organism>
<feature type="region of interest" description="Disordered" evidence="1">
    <location>
        <begin position="43"/>
        <end position="76"/>
    </location>
</feature>
<proteinExistence type="predicted"/>
<name>A0A7J7GIZ2_CAMSI</name>
<reference evidence="2 3" key="2">
    <citation type="submission" date="2020-07" db="EMBL/GenBank/DDBJ databases">
        <title>Genome assembly of wild tea tree DASZ reveals pedigree and selection history of tea varieties.</title>
        <authorList>
            <person name="Zhang W."/>
        </authorList>
    </citation>
    <scope>NUCLEOTIDE SEQUENCE [LARGE SCALE GENOMIC DNA]</scope>
    <source>
        <strain evidence="3">cv. G240</strain>
        <tissue evidence="2">Leaf</tissue>
    </source>
</reference>
<keyword evidence="3" id="KW-1185">Reference proteome</keyword>
<evidence type="ECO:0000313" key="2">
    <source>
        <dbReference type="EMBL" id="KAF5940792.1"/>
    </source>
</evidence>
<accession>A0A7J7GIZ2</accession>
<protein>
    <submittedName>
        <fullName evidence="2">Uncharacterized protein</fullName>
    </submittedName>
</protein>
<reference evidence="3" key="1">
    <citation type="journal article" date="2020" name="Nat. Commun.">
        <title>Genome assembly of wild tea tree DASZ reveals pedigree and selection history of tea varieties.</title>
        <authorList>
            <person name="Zhang W."/>
            <person name="Zhang Y."/>
            <person name="Qiu H."/>
            <person name="Guo Y."/>
            <person name="Wan H."/>
            <person name="Zhang X."/>
            <person name="Scossa F."/>
            <person name="Alseekh S."/>
            <person name="Zhang Q."/>
            <person name="Wang P."/>
            <person name="Xu L."/>
            <person name="Schmidt M.H."/>
            <person name="Jia X."/>
            <person name="Li D."/>
            <person name="Zhu A."/>
            <person name="Guo F."/>
            <person name="Chen W."/>
            <person name="Ni D."/>
            <person name="Usadel B."/>
            <person name="Fernie A.R."/>
            <person name="Wen W."/>
        </authorList>
    </citation>
    <scope>NUCLEOTIDE SEQUENCE [LARGE SCALE GENOMIC DNA]</scope>
    <source>
        <strain evidence="3">cv. G240</strain>
    </source>
</reference>
<feature type="compositionally biased region" description="Basic residues" evidence="1">
    <location>
        <begin position="60"/>
        <end position="69"/>
    </location>
</feature>